<keyword evidence="2" id="KW-1185">Reference proteome</keyword>
<protein>
    <submittedName>
        <fullName evidence="1">Uncharacterized protein</fullName>
    </submittedName>
</protein>
<accession>A0A0K2GI10</accession>
<organism evidence="1 2">
    <name type="scientific">Nitrospira moscoviensis</name>
    <dbReference type="NCBI Taxonomy" id="42253"/>
    <lineage>
        <taxon>Bacteria</taxon>
        <taxon>Pseudomonadati</taxon>
        <taxon>Nitrospirota</taxon>
        <taxon>Nitrospiria</taxon>
        <taxon>Nitrospirales</taxon>
        <taxon>Nitrospiraceae</taxon>
        <taxon>Nitrospira</taxon>
    </lineage>
</organism>
<dbReference type="KEGG" id="nmv:NITMOv2_4229"/>
<reference evidence="1 2" key="1">
    <citation type="journal article" date="2015" name="Proc. Natl. Acad. Sci. U.S.A.">
        <title>Expanded metabolic versatility of ubiquitous nitrite-oxidizing bacteria from the genus Nitrospira.</title>
        <authorList>
            <person name="Koch H."/>
            <person name="Lucker S."/>
            <person name="Albertsen M."/>
            <person name="Kitzinger K."/>
            <person name="Herbold C."/>
            <person name="Spieck E."/>
            <person name="Nielsen P.H."/>
            <person name="Wagner M."/>
            <person name="Daims H."/>
        </authorList>
    </citation>
    <scope>NUCLEOTIDE SEQUENCE [LARGE SCALE GENOMIC DNA]</scope>
    <source>
        <strain evidence="1 2">NSP M-1</strain>
    </source>
</reference>
<dbReference type="PATRIC" id="fig|42253.5.peg.4173"/>
<gene>
    <name evidence="1" type="ORF">NITMOv2_4229</name>
</gene>
<evidence type="ECO:0000313" key="1">
    <source>
        <dbReference type="EMBL" id="ALA60608.1"/>
    </source>
</evidence>
<dbReference type="OrthoDB" id="5397817at2"/>
<proteinExistence type="predicted"/>
<evidence type="ECO:0000313" key="2">
    <source>
        <dbReference type="Proteomes" id="UP000069205"/>
    </source>
</evidence>
<dbReference type="AlphaFoldDB" id="A0A0K2GI10"/>
<name>A0A0K2GI10_NITMO</name>
<dbReference type="RefSeq" id="WP_145976440.1">
    <property type="nucleotide sequence ID" value="NZ_CP011801.1"/>
</dbReference>
<dbReference type="STRING" id="42253.NITMOv2_4229"/>
<sequence length="70" mass="7777">MTCERCNGLMVQERICDLEGRSSSLCVDGYRCLLCGDLVDALILEHRKRSTASAESIQFTSPRMPRLVAA</sequence>
<dbReference type="EMBL" id="CP011801">
    <property type="protein sequence ID" value="ALA60608.1"/>
    <property type="molecule type" value="Genomic_DNA"/>
</dbReference>
<dbReference type="Proteomes" id="UP000069205">
    <property type="component" value="Chromosome"/>
</dbReference>